<gene>
    <name evidence="1" type="ORF">EXN66_Car000123</name>
</gene>
<accession>A0A6G1QWF5</accession>
<proteinExistence type="predicted"/>
<dbReference type="Proteomes" id="UP000503349">
    <property type="component" value="Chromosome 1"/>
</dbReference>
<sequence>MMNSVELTSILKMITSKETDFLGVIPCNHLNDKKISRLPAMLVANTHPSHMPGEHCNPPTHVQFPPVINTFLKQNCTEVFYSTKQVQDSDSVACGQHTVFFLYHMQSVVSYDYMDKYGSNLNCNDVMVYKFLNKIRPGVCQKYDFTRVQCVKPHM</sequence>
<keyword evidence="2" id="KW-1185">Reference proteome</keyword>
<reference evidence="1 2" key="1">
    <citation type="submission" date="2019-02" db="EMBL/GenBank/DDBJ databases">
        <title>Opniocepnalus argus genome.</title>
        <authorList>
            <person name="Zhou C."/>
            <person name="Xiao S."/>
        </authorList>
    </citation>
    <scope>NUCLEOTIDE SEQUENCE [LARGE SCALE GENOMIC DNA]</scope>
    <source>
        <strain evidence="1">OARG1902GOOAL</strain>
        <tissue evidence="1">Muscle</tissue>
    </source>
</reference>
<name>A0A6G1QWF5_CHAAH</name>
<reference evidence="2" key="2">
    <citation type="submission" date="2019-02" db="EMBL/GenBank/DDBJ databases">
        <title>Opniocepnalus argus Var Kimnra genome.</title>
        <authorList>
            <person name="Zhou C."/>
            <person name="Xiao S."/>
        </authorList>
    </citation>
    <scope>NUCLEOTIDE SEQUENCE [LARGE SCALE GENOMIC DNA]</scope>
</reference>
<evidence type="ECO:0008006" key="3">
    <source>
        <dbReference type="Google" id="ProtNLM"/>
    </source>
</evidence>
<protein>
    <recommendedName>
        <fullName evidence="3">Ubiquitin-like protease family profile domain-containing protein</fullName>
    </recommendedName>
</protein>
<evidence type="ECO:0000313" key="2">
    <source>
        <dbReference type="Proteomes" id="UP000503349"/>
    </source>
</evidence>
<organism evidence="1 2">
    <name type="scientific">Channa argus</name>
    <name type="common">Northern snakehead</name>
    <name type="synonym">Ophicephalus argus</name>
    <dbReference type="NCBI Taxonomy" id="215402"/>
    <lineage>
        <taxon>Eukaryota</taxon>
        <taxon>Metazoa</taxon>
        <taxon>Chordata</taxon>
        <taxon>Craniata</taxon>
        <taxon>Vertebrata</taxon>
        <taxon>Euteleostomi</taxon>
        <taxon>Actinopterygii</taxon>
        <taxon>Neopterygii</taxon>
        <taxon>Teleostei</taxon>
        <taxon>Neoteleostei</taxon>
        <taxon>Acanthomorphata</taxon>
        <taxon>Anabantaria</taxon>
        <taxon>Anabantiformes</taxon>
        <taxon>Channoidei</taxon>
        <taxon>Channidae</taxon>
        <taxon>Channa</taxon>
    </lineage>
</organism>
<dbReference type="AlphaFoldDB" id="A0A6G1QWF5"/>
<evidence type="ECO:0000313" key="1">
    <source>
        <dbReference type="EMBL" id="KAF3706952.1"/>
    </source>
</evidence>
<dbReference type="EMBL" id="CM015712">
    <property type="protein sequence ID" value="KAF3706952.1"/>
    <property type="molecule type" value="Genomic_DNA"/>
</dbReference>